<keyword evidence="2" id="KW-0235">DNA replication</keyword>
<keyword evidence="2" id="KW-0234">DNA repair</keyword>
<dbReference type="AlphaFoldDB" id="A0AAD6ZBG0"/>
<protein>
    <recommendedName>
        <fullName evidence="2">FACT complex subunit</fullName>
    </recommendedName>
</protein>
<comment type="caution">
    <text evidence="5">The sequence shown here is derived from an EMBL/GenBank/DDBJ whole genome shotgun (WGS) entry which is preliminary data.</text>
</comment>
<evidence type="ECO:0000256" key="3">
    <source>
        <dbReference type="SAM" id="MobiDB-lite"/>
    </source>
</evidence>
<dbReference type="SMART" id="SM01286">
    <property type="entry name" value="SPT16"/>
    <property type="match status" value="1"/>
</dbReference>
<keyword evidence="2" id="KW-0805">Transcription regulation</keyword>
<dbReference type="PANTHER" id="PTHR13980">
    <property type="entry name" value="CDC68 RELATED"/>
    <property type="match status" value="1"/>
</dbReference>
<feature type="region of interest" description="Disordered" evidence="3">
    <location>
        <begin position="366"/>
        <end position="484"/>
    </location>
</feature>
<dbReference type="Pfam" id="PF21091">
    <property type="entry name" value="SPT16_C"/>
    <property type="match status" value="1"/>
</dbReference>
<comment type="subcellular location">
    <subcellularLocation>
        <location evidence="2">Nucleus</location>
    </subcellularLocation>
    <subcellularLocation>
        <location evidence="2">Chromosome</location>
    </subcellularLocation>
</comment>
<dbReference type="EMBL" id="JARIHO010000064">
    <property type="protein sequence ID" value="KAJ7314893.1"/>
    <property type="molecule type" value="Genomic_DNA"/>
</dbReference>
<dbReference type="InterPro" id="IPR013953">
    <property type="entry name" value="FACT_SPT16_M"/>
</dbReference>
<dbReference type="GO" id="GO:0031491">
    <property type="term" value="F:nucleosome binding"/>
    <property type="evidence" value="ECO:0007669"/>
    <property type="project" value="TreeGrafter"/>
</dbReference>
<evidence type="ECO:0000313" key="6">
    <source>
        <dbReference type="Proteomes" id="UP001218218"/>
    </source>
</evidence>
<name>A0AAD6ZBG0_9AGAR</name>
<keyword evidence="2" id="KW-0227">DNA damage</keyword>
<dbReference type="GO" id="GO:0006368">
    <property type="term" value="P:transcription elongation by RNA polymerase II"/>
    <property type="evidence" value="ECO:0007669"/>
    <property type="project" value="TreeGrafter"/>
</dbReference>
<organism evidence="5 6">
    <name type="scientific">Mycena albidolilacea</name>
    <dbReference type="NCBI Taxonomy" id="1033008"/>
    <lineage>
        <taxon>Eukaryota</taxon>
        <taxon>Fungi</taxon>
        <taxon>Dikarya</taxon>
        <taxon>Basidiomycota</taxon>
        <taxon>Agaricomycotina</taxon>
        <taxon>Agaricomycetes</taxon>
        <taxon>Agaricomycetidae</taxon>
        <taxon>Agaricales</taxon>
        <taxon>Marasmiineae</taxon>
        <taxon>Mycenaceae</taxon>
        <taxon>Mycena</taxon>
    </lineage>
</organism>
<keyword evidence="2" id="KW-0804">Transcription</keyword>
<evidence type="ECO:0000259" key="4">
    <source>
        <dbReference type="SMART" id="SM01286"/>
    </source>
</evidence>
<feature type="compositionally biased region" description="Basic and acidic residues" evidence="3">
    <location>
        <begin position="421"/>
        <end position="453"/>
    </location>
</feature>
<reference evidence="5" key="1">
    <citation type="submission" date="2023-03" db="EMBL/GenBank/DDBJ databases">
        <title>Massive genome expansion in bonnet fungi (Mycena s.s.) driven by repeated elements and novel gene families across ecological guilds.</title>
        <authorList>
            <consortium name="Lawrence Berkeley National Laboratory"/>
            <person name="Harder C.B."/>
            <person name="Miyauchi S."/>
            <person name="Viragh M."/>
            <person name="Kuo A."/>
            <person name="Thoen E."/>
            <person name="Andreopoulos B."/>
            <person name="Lu D."/>
            <person name="Skrede I."/>
            <person name="Drula E."/>
            <person name="Henrissat B."/>
            <person name="Morin E."/>
            <person name="Kohler A."/>
            <person name="Barry K."/>
            <person name="LaButti K."/>
            <person name="Morin E."/>
            <person name="Salamov A."/>
            <person name="Lipzen A."/>
            <person name="Mereny Z."/>
            <person name="Hegedus B."/>
            <person name="Baldrian P."/>
            <person name="Stursova M."/>
            <person name="Weitz H."/>
            <person name="Taylor A."/>
            <person name="Grigoriev I.V."/>
            <person name="Nagy L.G."/>
            <person name="Martin F."/>
            <person name="Kauserud H."/>
        </authorList>
    </citation>
    <scope>NUCLEOTIDE SEQUENCE</scope>
    <source>
        <strain evidence="5">CBHHK002</strain>
    </source>
</reference>
<keyword evidence="2" id="KW-0539">Nucleus</keyword>
<dbReference type="InterPro" id="IPR013719">
    <property type="entry name" value="RTT106/SPT16-like_middle_dom"/>
</dbReference>
<dbReference type="InterPro" id="IPR040258">
    <property type="entry name" value="Spt16"/>
</dbReference>
<dbReference type="Pfam" id="PF08644">
    <property type="entry name" value="SPT16"/>
    <property type="match status" value="1"/>
</dbReference>
<comment type="function">
    <text evidence="1 2">Component of the FACT complex, a general chromatin factor that acts to reorganize nucleosomes. The FACT complex is involved in multiple processes that require DNA as a template such as mRNA elongation, DNA replication and DNA repair. During transcription elongation the FACT complex acts as a histone chaperone that both destabilizes and restores nucleosomal structure. It facilitates the passage of RNA polymerase II and transcription by promoting the dissociation of one histone H2A-H2B dimer from the nucleosome, then subsequently promotes the reestablishment of the nucleosome following the passage of RNA polymerase II.</text>
</comment>
<evidence type="ECO:0000256" key="1">
    <source>
        <dbReference type="ARBA" id="ARBA00025370"/>
    </source>
</evidence>
<dbReference type="GO" id="GO:0006260">
    <property type="term" value="P:DNA replication"/>
    <property type="evidence" value="ECO:0007669"/>
    <property type="project" value="UniProtKB-KW"/>
</dbReference>
<evidence type="ECO:0000313" key="5">
    <source>
        <dbReference type="EMBL" id="KAJ7314893.1"/>
    </source>
</evidence>
<dbReference type="Gene3D" id="2.30.29.210">
    <property type="entry name" value="FACT complex subunit Spt16p/Cdc68p"/>
    <property type="match status" value="1"/>
</dbReference>
<dbReference type="FunFam" id="2.30.29.210:FF:000001">
    <property type="entry name" value="FACT complex subunit spt16"/>
    <property type="match status" value="1"/>
</dbReference>
<dbReference type="Pfam" id="PF08512">
    <property type="entry name" value="Rttp106-like_middle"/>
    <property type="match status" value="1"/>
</dbReference>
<sequence length="484" mass="54411">MSTPAAIEGWKKFQSYRGEGRLPGEVEKLRIHVDRKVQTVILPIHGFAAPFHINTTKNASKNDEAEFTFLRINFQTPGQLAGRKEDTLFEDPEATLIRSVVFRSPDDHRFDNICKQITDLKKEANKREQQKKEMADMPEAFIRPAVDGKRLAGEVEIHENGVRYLLPNGQKVDILFSNVKHLLFQPCDHKLLVIVHLHLKAPIMIGKKKTIVMSNSCVKQPMRSSTRRKRKHQYEDEDEHHERKQHAMLNKEIEAFAQKIVDVGTALNGDTLDMDKPFRELSFEGVPFRTSQFDLCFIFKDFSTAPLHITSIQSTSMDDIKNWLDSVDIPMTESPVNLNWGPIMKTINDSPYNLFQGGGWSFLGRGNGLDSDNSDGSESESEFEADSDKMLAVENSVDKSAYGSIGGNDKSGSDFGGGGSDDSKGEDWDELERIAAKSDLKRADGGGKKRDNSDDLESDRLKKKKSPVKAKTNGKPNGKTKDKR</sequence>
<dbReference type="Gene3D" id="2.30.29.30">
    <property type="entry name" value="Pleckstrin-homology domain (PH domain)/Phosphotyrosine-binding domain (PTB)"/>
    <property type="match status" value="1"/>
</dbReference>
<accession>A0AAD6ZBG0</accession>
<dbReference type="GO" id="GO:0006281">
    <property type="term" value="P:DNA repair"/>
    <property type="evidence" value="ECO:0007669"/>
    <property type="project" value="UniProtKB-UniRule"/>
</dbReference>
<feature type="compositionally biased region" description="Acidic residues" evidence="3">
    <location>
        <begin position="372"/>
        <end position="385"/>
    </location>
</feature>
<proteinExistence type="inferred from homology"/>
<dbReference type="InterPro" id="IPR048969">
    <property type="entry name" value="FACT_SPT16_C"/>
</dbReference>
<dbReference type="InterPro" id="IPR011993">
    <property type="entry name" value="PH-like_dom_sf"/>
</dbReference>
<dbReference type="GO" id="GO:0035101">
    <property type="term" value="C:FACT complex"/>
    <property type="evidence" value="ECO:0007669"/>
    <property type="project" value="UniProtKB-UniRule"/>
</dbReference>
<keyword evidence="2" id="KW-0158">Chromosome</keyword>
<dbReference type="PANTHER" id="PTHR13980:SF15">
    <property type="entry name" value="FACT COMPLEX SUBUNIT SPT16"/>
    <property type="match status" value="1"/>
</dbReference>
<evidence type="ECO:0000256" key="2">
    <source>
        <dbReference type="RuleBase" id="RU367052"/>
    </source>
</evidence>
<gene>
    <name evidence="5" type="ORF">DFH08DRAFT_1040389</name>
</gene>
<comment type="similarity">
    <text evidence="2">Belongs to the peptidase M24 family. SPT16 subfamily.</text>
</comment>
<comment type="subunit">
    <text evidence="2">Component of the FACT complex.</text>
</comment>
<feature type="region of interest" description="Disordered" evidence="3">
    <location>
        <begin position="218"/>
        <end position="244"/>
    </location>
</feature>
<feature type="domain" description="FACT complex subunit SPT16 middle" evidence="4">
    <location>
        <begin position="31"/>
        <end position="164"/>
    </location>
</feature>
<dbReference type="Proteomes" id="UP001218218">
    <property type="component" value="Unassembled WGS sequence"/>
</dbReference>
<keyword evidence="6" id="KW-1185">Reference proteome</keyword>